<name>A0ACC2W0F3_9TREE</name>
<proteinExistence type="predicted"/>
<evidence type="ECO:0000313" key="1">
    <source>
        <dbReference type="EMBL" id="KAJ9104856.1"/>
    </source>
</evidence>
<comment type="caution">
    <text evidence="1">The sequence shown here is derived from an EMBL/GenBank/DDBJ whole genome shotgun (WGS) entry which is preliminary data.</text>
</comment>
<protein>
    <submittedName>
        <fullName evidence="1">Uncharacterized protein</fullName>
    </submittedName>
</protein>
<accession>A0ACC2W0F3</accession>
<reference evidence="1" key="1">
    <citation type="submission" date="2023-04" db="EMBL/GenBank/DDBJ databases">
        <title>Draft Genome sequencing of Naganishia species isolated from polar environments using Oxford Nanopore Technology.</title>
        <authorList>
            <person name="Leo P."/>
            <person name="Venkateswaran K."/>
        </authorList>
    </citation>
    <scope>NUCLEOTIDE SEQUENCE</scope>
    <source>
        <strain evidence="1">MNA-CCFEE 5261</strain>
    </source>
</reference>
<evidence type="ECO:0000313" key="2">
    <source>
        <dbReference type="Proteomes" id="UP001241377"/>
    </source>
</evidence>
<dbReference type="EMBL" id="JASBWR010000038">
    <property type="protein sequence ID" value="KAJ9104856.1"/>
    <property type="molecule type" value="Genomic_DNA"/>
</dbReference>
<gene>
    <name evidence="1" type="ORF">QFC19_003817</name>
</gene>
<organism evidence="1 2">
    <name type="scientific">Naganishia cerealis</name>
    <dbReference type="NCBI Taxonomy" id="610337"/>
    <lineage>
        <taxon>Eukaryota</taxon>
        <taxon>Fungi</taxon>
        <taxon>Dikarya</taxon>
        <taxon>Basidiomycota</taxon>
        <taxon>Agaricomycotina</taxon>
        <taxon>Tremellomycetes</taxon>
        <taxon>Filobasidiales</taxon>
        <taxon>Filobasidiaceae</taxon>
        <taxon>Naganishia</taxon>
    </lineage>
</organism>
<dbReference type="Proteomes" id="UP001241377">
    <property type="component" value="Unassembled WGS sequence"/>
</dbReference>
<keyword evidence="2" id="KW-1185">Reference proteome</keyword>
<sequence length="527" mass="60135">MTRNLHEYKSPKVVATFLVQFDTKTGYKLVWSKCNPSISLSGIEYKALPSGIHECDSSTVFIVHKNDDKMLYGLSQYRSVTEGDNELTETSVDRSKVKMYSLGILCDPVSKSWKPNEYISTGWEHIESLDSTLYTFLRLQSWNDYLVFEELHLSLTGSQLSPNPISPKTDHHLLSALPDLLDVLGPLVFVLYKQCLLRKRIMLFHHDPVILSNYTAGAFTYLLSLISLISQDTETIQSNIVSMSQPIYNVGLHDLSENDSVLKTPHIITVTSDEILMYQDVYDVGVSLPTDNSGHVKICYANGQATNFNAPANQLKATRQDLQKFRSAYKRFRRLKKRQLGSNAIATFSNEELSSINTSTSTKSGLRQNWLFYDPHLAEGEPLWWLEFATAPMSWREFIWSAFLWFASAGTVNREDKEDDISAENDATRYQQLIELVSSFHRLTRKWFSMINDIVMQELENNGVVYTDGHPLQEKLSIEVTYQDIYDMELDPYAYSDLQFIHEFVATYWGEIVGRVQIGTGIGGVFC</sequence>